<comment type="caution">
    <text evidence="3">The sequence shown here is derived from an EMBL/GenBank/DDBJ whole genome shotgun (WGS) entry which is preliminary data.</text>
</comment>
<reference evidence="3 4" key="1">
    <citation type="journal article" date="2010" name="J. Bacteriol.">
        <title>Genome sequences of Oceanicola granulosus HTCC2516(T) and Oceanicola batsensis HTCC2597(TDelta).</title>
        <authorList>
            <person name="Thrash J.C."/>
            <person name="Cho J.C."/>
            <person name="Vergin K.L."/>
            <person name="Giovannoni S.J."/>
        </authorList>
    </citation>
    <scope>NUCLEOTIDE SEQUENCE [LARGE SCALE GENOMIC DNA]</scope>
    <source>
        <strain evidence="4">ATCC BAA-861 / DSM 15982 / KCTC 12143 / HTCC2516</strain>
    </source>
</reference>
<evidence type="ECO:0000256" key="1">
    <source>
        <dbReference type="SAM" id="Phobius"/>
    </source>
</evidence>
<keyword evidence="1" id="KW-0472">Membrane</keyword>
<feature type="transmembrane region" description="Helical" evidence="1">
    <location>
        <begin position="110"/>
        <end position="128"/>
    </location>
</feature>
<protein>
    <submittedName>
        <fullName evidence="3">TctB protein</fullName>
    </submittedName>
</protein>
<dbReference type="STRING" id="314256.OG2516_17785"/>
<keyword evidence="1" id="KW-1133">Transmembrane helix</keyword>
<dbReference type="Proteomes" id="UP000003635">
    <property type="component" value="Unassembled WGS sequence"/>
</dbReference>
<evidence type="ECO:0000313" key="4">
    <source>
        <dbReference type="Proteomes" id="UP000003635"/>
    </source>
</evidence>
<sequence length="172" mass="18099">MSDRVFGGIGLALAIFYAWAAAGIQESFLTDEVGPKVFPWIIATVLGLSSLWCLLKPDPNPDWPSLGRLAEIGLAALVLAAYAEALPVFGFLLPTAIASGYLTWRLGSKPLESVVIGVLTALGIYLIFRSLLGLSLPREGVELAIDRFFSALGDTFDGSGDAAEPTTAPSGD</sequence>
<dbReference type="eggNOG" id="ENOG5032SKA">
    <property type="taxonomic scope" value="Bacteria"/>
</dbReference>
<feature type="transmembrane region" description="Helical" evidence="1">
    <location>
        <begin position="76"/>
        <end position="104"/>
    </location>
</feature>
<proteinExistence type="predicted"/>
<keyword evidence="1" id="KW-0812">Transmembrane</keyword>
<evidence type="ECO:0000259" key="2">
    <source>
        <dbReference type="Pfam" id="PF07331"/>
    </source>
</evidence>
<dbReference type="RefSeq" id="WP_007256834.1">
    <property type="nucleotide sequence ID" value="NZ_CH724109.1"/>
</dbReference>
<dbReference type="AlphaFoldDB" id="Q2CF23"/>
<dbReference type="EMBL" id="AAOT01000014">
    <property type="protein sequence ID" value="EAR51304.1"/>
    <property type="molecule type" value="Genomic_DNA"/>
</dbReference>
<dbReference type="HOGENOM" id="CLU_110735_3_0_5"/>
<dbReference type="InterPro" id="IPR009936">
    <property type="entry name" value="DUF1468"/>
</dbReference>
<gene>
    <name evidence="3" type="ORF">OG2516_17785</name>
</gene>
<accession>Q2CF23</accession>
<keyword evidence="4" id="KW-1185">Reference proteome</keyword>
<organism evidence="3 4">
    <name type="scientific">Oceanicola granulosus (strain ATCC BAA-861 / DSM 15982 / KCTC 12143 / HTCC2516)</name>
    <dbReference type="NCBI Taxonomy" id="314256"/>
    <lineage>
        <taxon>Bacteria</taxon>
        <taxon>Pseudomonadati</taxon>
        <taxon>Pseudomonadota</taxon>
        <taxon>Alphaproteobacteria</taxon>
        <taxon>Rhodobacterales</taxon>
        <taxon>Roseobacteraceae</taxon>
        <taxon>Oceanicola</taxon>
    </lineage>
</organism>
<name>Q2CF23_OCEGH</name>
<dbReference type="OrthoDB" id="5519430at2"/>
<feature type="transmembrane region" description="Helical" evidence="1">
    <location>
        <begin position="36"/>
        <end position="55"/>
    </location>
</feature>
<evidence type="ECO:0000313" key="3">
    <source>
        <dbReference type="EMBL" id="EAR51304.1"/>
    </source>
</evidence>
<feature type="domain" description="DUF1468" evidence="2">
    <location>
        <begin position="6"/>
        <end position="137"/>
    </location>
</feature>
<dbReference type="Pfam" id="PF07331">
    <property type="entry name" value="TctB"/>
    <property type="match status" value="1"/>
</dbReference>